<comment type="similarity">
    <text evidence="4 16">Belongs to the LTN1 family.</text>
</comment>
<comment type="function">
    <text evidence="14">E3 ubiquitin-protein ligase component of the ribosome quality control complex (RQC), a ribosome-associated complex that mediates ubiquitination and extraction of incompletely synthesized nascent chains for proteasomal degradation. Mediates ubiquitination of proteins derived from mRNAs lacking stop codons (non-stop proteins) and other translation arrest products induced by poly-lysine sequences and tandem rare codons. Ubiquitination leads to CDC48 recruitment for extraction and degradation of the incomplete translation product. May indirectly play a role in chromatin function and transcription.</text>
</comment>
<feature type="domain" description="RING-type" evidence="17">
    <location>
        <begin position="1570"/>
        <end position="1616"/>
    </location>
</feature>
<dbReference type="Pfam" id="PF13639">
    <property type="entry name" value="zf-RING_2"/>
    <property type="match status" value="1"/>
</dbReference>
<evidence type="ECO:0000259" key="17">
    <source>
        <dbReference type="PROSITE" id="PS50089"/>
    </source>
</evidence>
<dbReference type="InterPro" id="IPR001841">
    <property type="entry name" value="Znf_RING"/>
</dbReference>
<dbReference type="Gene3D" id="3.30.40.10">
    <property type="entry name" value="Zinc/RING finger domain, C3HC4 (zinc finger)"/>
    <property type="match status" value="1"/>
</dbReference>
<evidence type="ECO:0000256" key="7">
    <source>
        <dbReference type="ARBA" id="ARBA00022490"/>
    </source>
</evidence>
<dbReference type="UniPathway" id="UPA00143"/>
<evidence type="ECO:0000256" key="2">
    <source>
        <dbReference type="ARBA" id="ARBA00004514"/>
    </source>
</evidence>
<dbReference type="PANTHER" id="PTHR12389">
    <property type="entry name" value="ZINC FINGER PROTEIN 294"/>
    <property type="match status" value="1"/>
</dbReference>
<evidence type="ECO:0000256" key="3">
    <source>
        <dbReference type="ARBA" id="ARBA00004906"/>
    </source>
</evidence>
<sequence>MSKRQLKAQASAARAASSTFASGFGASSAPAFGVSSTPLSYVTEPPDLSAISDPNVVVYFRNLSKKDSTTKAKALEDIQAYVASLREPVEEGVLEAWIRMYPRTSIDNAKAVRQSAHTLQGHIAVAAGKRTAKYMPKAVGAWLSGLYDADRSVTEATQNSLRQVFNTPEKIQSIRKAYQQPILEYCRDAIDRETPLTLSDERTVSPDDAHAKYSRVVSACIALAGSLLANLQPEDLSKLRSEYESLLGDKKLWDFASHSDPSIRRSLHRFLKTCIYKQPEAVQANLENLSKSYLSVALNSDQNGSVYDYVDALALLTSEYPAVWTEHYKSKTAVDRRLRQFLKKGSQFGPREYWSRLLDLFSVLPKEMLPSNDADAAELLSSLHAGVIRKDESRSNLEAAHKTYIQVADLVCRTMSEQDQMTLLKEMVLPIISQYLRPSSETSDWTIPSNSSALISQVATVGSMPAIIKQTWPEIAQLFVNDIKTSAPEQSKDYEKSQSALIKQAQRIATVQKHALSKDRPDSLRDTFAGACSTIVAEALSAVKNRNGKPYGAAGAVATLLHADRSLVFADEKTEQLLNEFLQNDLPNLILSSSSSQLVDILYCMSDSPNFKGAWTACLKKTLMETESPKKLAVLEAILTSPRIPSGFDLASSDSELQAYVKSNVRAALQGLAEWDSFSRILQSPSQILSESTTDDLLSFMTQSLSVSEEAPSALQGFRQVIKQSPSLLKSFLETEQGSSLLQELLLASESPSDGIAQEATAINSSIQTLLSAGSESKSSIFGVIQRGLREASSTSVSVETLLDLAKQLVKPGDGFDDVAAAFPAIEDWNSALEPFLDATPRSSLAITNPLGGGVYLVSAPTSASQPRKITRDSDGYSAAYRTAQYLIKVVRAGDTFPIEEVPSDVRATYLRMIALTLELASDNLGLAGANNLWAAYNPEVETDAITFISEAQAFVNEELKHLATLWVEGTGTPSLLSWATEVLGQVQSGHSAKAYYTARAFGVLVSSVIESSGWNKSHTQDVQDNLNTLRRSKETFPLFAFLKGYNELLMASKTCERMCNELVADLTGLDIDTHAEDALRQLVLLNILLYSQEDIAASIAKQRLIFFVKHIIPWLQNLELPLPIRAEVCRALTALLPSMEDIYGEHWGDILTALASAWSNTTELEENESGMDSPIPFVHASLKLYAQLRVLVGSEEPNDDLVEIWQETEQDIAIGLINLLKHSQHFPDEFHQPLKIVNDVLARQIAKVPLKHLEASEELFPLLYVESQPVQQTAFDILHKQIPAAQEQISIDVAIEKTTARLPEELLSLILEAPTATALAEANFERSIPLPLRGYLLSWLLVFDHLEHASFKVKNDYIEHIREGEYLPGLLSFTFDFLGHSHNKPTDVSKLDITTYSPDLEPPKRDTEWLLAHLYYLCLLYVPSLTKSWWIDCKSRPIVVTLEPWTQKAVSPPVITAALKSVTDWADAQADEDADAPFTVRVAPRAREITASYTVDEQTMSMRITLPPAFPLANANIEGLNRVAVNEQKWQSWLRTSLGAITLFNGSLIDALTTFKRNVEGALKGQTECAICYSIVGSDKKVPDKRCSTCKNLFHGGCLFKWFRTSGSSSCPLCRNAFNYG</sequence>
<dbReference type="Pfam" id="PF23009">
    <property type="entry name" value="UBC_like"/>
    <property type="match status" value="1"/>
</dbReference>
<dbReference type="InterPro" id="IPR011989">
    <property type="entry name" value="ARM-like"/>
</dbReference>
<organism evidence="18 19">
    <name type="scientific">Lophiostoma macrostomum CBS 122681</name>
    <dbReference type="NCBI Taxonomy" id="1314788"/>
    <lineage>
        <taxon>Eukaryota</taxon>
        <taxon>Fungi</taxon>
        <taxon>Dikarya</taxon>
        <taxon>Ascomycota</taxon>
        <taxon>Pezizomycotina</taxon>
        <taxon>Dothideomycetes</taxon>
        <taxon>Pleosporomycetidae</taxon>
        <taxon>Pleosporales</taxon>
        <taxon>Lophiostomataceae</taxon>
        <taxon>Lophiostoma</taxon>
    </lineage>
</organism>
<evidence type="ECO:0000256" key="16">
    <source>
        <dbReference type="RuleBase" id="RU367090"/>
    </source>
</evidence>
<dbReference type="GO" id="GO:0061630">
    <property type="term" value="F:ubiquitin protein ligase activity"/>
    <property type="evidence" value="ECO:0007669"/>
    <property type="project" value="UniProtKB-UniRule"/>
</dbReference>
<dbReference type="EMBL" id="MU004452">
    <property type="protein sequence ID" value="KAF2650511.1"/>
    <property type="molecule type" value="Genomic_DNA"/>
</dbReference>
<dbReference type="EC" id="2.3.2.27" evidence="5 16"/>
<keyword evidence="19" id="KW-1185">Reference proteome</keyword>
<dbReference type="FunFam" id="3.30.40.10:FF:000038">
    <property type="entry name" value="E3 ubiquitin-protein ligase listerin"/>
    <property type="match status" value="1"/>
</dbReference>
<evidence type="ECO:0000256" key="12">
    <source>
        <dbReference type="ARBA" id="ARBA00022786"/>
    </source>
</evidence>
<evidence type="ECO:0000313" key="19">
    <source>
        <dbReference type="Proteomes" id="UP000799324"/>
    </source>
</evidence>
<dbReference type="GO" id="GO:0043023">
    <property type="term" value="F:ribosomal large subunit binding"/>
    <property type="evidence" value="ECO:0007669"/>
    <property type="project" value="TreeGrafter"/>
</dbReference>
<evidence type="ECO:0000256" key="4">
    <source>
        <dbReference type="ARBA" id="ARBA00007997"/>
    </source>
</evidence>
<dbReference type="SMART" id="SM00744">
    <property type="entry name" value="RINGv"/>
    <property type="match status" value="1"/>
</dbReference>
<dbReference type="GO" id="GO:1990112">
    <property type="term" value="C:RQC complex"/>
    <property type="evidence" value="ECO:0007669"/>
    <property type="project" value="UniProtKB-UniRule"/>
</dbReference>
<comment type="function">
    <text evidence="16">E3 ubiquitin-protein ligase. Component of the ribosome quality control complex (RQC), a ribosome-associated complex that mediates ubiquitination and extraction of incompletely synthesized nascent chains for proteasomal degradation.</text>
</comment>
<proteinExistence type="inferred from homology"/>
<evidence type="ECO:0000256" key="5">
    <source>
        <dbReference type="ARBA" id="ARBA00012483"/>
    </source>
</evidence>
<dbReference type="SMART" id="SM00184">
    <property type="entry name" value="RING"/>
    <property type="match status" value="1"/>
</dbReference>
<evidence type="ECO:0000256" key="6">
    <source>
        <dbReference type="ARBA" id="ARBA00017157"/>
    </source>
</evidence>
<dbReference type="SUPFAM" id="SSF48371">
    <property type="entry name" value="ARM repeat"/>
    <property type="match status" value="1"/>
</dbReference>
<dbReference type="GO" id="GO:0072344">
    <property type="term" value="P:rescue of stalled ribosome"/>
    <property type="evidence" value="ECO:0007669"/>
    <property type="project" value="UniProtKB-UniRule"/>
</dbReference>
<comment type="subcellular location">
    <subcellularLocation>
        <location evidence="2">Cytoplasm</location>
        <location evidence="2">Cytosol</location>
    </subcellularLocation>
</comment>
<dbReference type="PANTHER" id="PTHR12389:SF0">
    <property type="entry name" value="E3 UBIQUITIN-PROTEIN LIGASE LISTERIN"/>
    <property type="match status" value="1"/>
</dbReference>
<evidence type="ECO:0000256" key="9">
    <source>
        <dbReference type="ARBA" id="ARBA00022723"/>
    </source>
</evidence>
<keyword evidence="9 16" id="KW-0479">Metal-binding</keyword>
<evidence type="ECO:0000256" key="11">
    <source>
        <dbReference type="ARBA" id="ARBA00022771"/>
    </source>
</evidence>
<keyword evidence="7" id="KW-0963">Cytoplasm</keyword>
<evidence type="ECO:0000256" key="8">
    <source>
        <dbReference type="ARBA" id="ARBA00022679"/>
    </source>
</evidence>
<dbReference type="SUPFAM" id="SSF57850">
    <property type="entry name" value="RING/U-box"/>
    <property type="match status" value="1"/>
</dbReference>
<keyword evidence="12 16" id="KW-0833">Ubl conjugation pathway</keyword>
<dbReference type="Pfam" id="PF22958">
    <property type="entry name" value="Ltn1_1st"/>
    <property type="match status" value="1"/>
</dbReference>
<evidence type="ECO:0000256" key="1">
    <source>
        <dbReference type="ARBA" id="ARBA00000900"/>
    </source>
</evidence>
<dbReference type="SMART" id="SM01197">
    <property type="entry name" value="FANCL_C"/>
    <property type="match status" value="1"/>
</dbReference>
<dbReference type="Proteomes" id="UP000799324">
    <property type="component" value="Unassembled WGS sequence"/>
</dbReference>
<comment type="catalytic activity">
    <reaction evidence="1 16">
        <text>S-ubiquitinyl-[E2 ubiquitin-conjugating enzyme]-L-cysteine + [acceptor protein]-L-lysine = [E2 ubiquitin-conjugating enzyme]-L-cysteine + N(6)-ubiquitinyl-[acceptor protein]-L-lysine.</text>
        <dbReference type="EC" id="2.3.2.27"/>
    </reaction>
</comment>
<protein>
    <recommendedName>
        <fullName evidence="6 16">E3 ubiquitin-protein ligase listerin</fullName>
        <ecNumber evidence="5 16">2.3.2.27</ecNumber>
    </recommendedName>
    <alternativeName>
        <fullName evidence="16">RING-type E3 ubiquitin transferase listerin</fullName>
    </alternativeName>
</protein>
<dbReference type="Pfam" id="PF22999">
    <property type="entry name" value="LTN1_E3_ligase_6th"/>
    <property type="match status" value="1"/>
</dbReference>
<evidence type="ECO:0000256" key="14">
    <source>
        <dbReference type="ARBA" id="ARBA00055150"/>
    </source>
</evidence>
<dbReference type="InterPro" id="IPR054477">
    <property type="entry name" value="LTN1_E3_ligase_6th"/>
</dbReference>
<dbReference type="GO" id="GO:0005829">
    <property type="term" value="C:cytosol"/>
    <property type="evidence" value="ECO:0007669"/>
    <property type="project" value="UniProtKB-SubCell"/>
</dbReference>
<dbReference type="GO" id="GO:1990116">
    <property type="term" value="P:ribosome-associated ubiquitin-dependent protein catabolic process"/>
    <property type="evidence" value="ECO:0007669"/>
    <property type="project" value="UniProtKB-UniRule"/>
</dbReference>
<evidence type="ECO:0000313" key="18">
    <source>
        <dbReference type="EMBL" id="KAF2650511.1"/>
    </source>
</evidence>
<dbReference type="GO" id="GO:0008270">
    <property type="term" value="F:zinc ion binding"/>
    <property type="evidence" value="ECO:0007669"/>
    <property type="project" value="UniProtKB-KW"/>
</dbReference>
<dbReference type="InterPro" id="IPR013083">
    <property type="entry name" value="Znf_RING/FYVE/PHD"/>
</dbReference>
<name>A0A6A6SU63_9PLEO</name>
<dbReference type="InterPro" id="IPR054476">
    <property type="entry name" value="Ltn1_N"/>
</dbReference>
<keyword evidence="11 15" id="KW-0863">Zinc-finger</keyword>
<accession>A0A6A6SU63</accession>
<reference evidence="18" key="1">
    <citation type="journal article" date="2020" name="Stud. Mycol.">
        <title>101 Dothideomycetes genomes: a test case for predicting lifestyles and emergence of pathogens.</title>
        <authorList>
            <person name="Haridas S."/>
            <person name="Albert R."/>
            <person name="Binder M."/>
            <person name="Bloem J."/>
            <person name="Labutti K."/>
            <person name="Salamov A."/>
            <person name="Andreopoulos B."/>
            <person name="Baker S."/>
            <person name="Barry K."/>
            <person name="Bills G."/>
            <person name="Bluhm B."/>
            <person name="Cannon C."/>
            <person name="Castanera R."/>
            <person name="Culley D."/>
            <person name="Daum C."/>
            <person name="Ezra D."/>
            <person name="Gonzalez J."/>
            <person name="Henrissat B."/>
            <person name="Kuo A."/>
            <person name="Liang C."/>
            <person name="Lipzen A."/>
            <person name="Lutzoni F."/>
            <person name="Magnuson J."/>
            <person name="Mondo S."/>
            <person name="Nolan M."/>
            <person name="Ohm R."/>
            <person name="Pangilinan J."/>
            <person name="Park H.-J."/>
            <person name="Ramirez L."/>
            <person name="Alfaro M."/>
            <person name="Sun H."/>
            <person name="Tritt A."/>
            <person name="Yoshinaga Y."/>
            <person name="Zwiers L.-H."/>
            <person name="Turgeon B."/>
            <person name="Goodwin S."/>
            <person name="Spatafora J."/>
            <person name="Crous P."/>
            <person name="Grigoriev I."/>
        </authorList>
    </citation>
    <scope>NUCLEOTIDE SEQUENCE</scope>
    <source>
        <strain evidence="18">CBS 122681</strain>
    </source>
</reference>
<comment type="subunit">
    <text evidence="16">Component of the ribosome quality control complex (RQC).</text>
</comment>
<dbReference type="CDD" id="cd16491">
    <property type="entry name" value="RING-CH-C4HC3_LTN1"/>
    <property type="match status" value="1"/>
</dbReference>
<dbReference type="Gene3D" id="1.25.10.10">
    <property type="entry name" value="Leucine-rich Repeat Variant"/>
    <property type="match status" value="1"/>
</dbReference>
<dbReference type="InterPro" id="IPR016024">
    <property type="entry name" value="ARM-type_fold"/>
</dbReference>
<gene>
    <name evidence="18" type="ORF">K491DRAFT_697189</name>
</gene>
<dbReference type="OrthoDB" id="6108at2759"/>
<dbReference type="InterPro" id="IPR039795">
    <property type="entry name" value="LTN1/Rkr1"/>
</dbReference>
<dbReference type="PROSITE" id="PS50089">
    <property type="entry name" value="ZF_RING_2"/>
    <property type="match status" value="1"/>
</dbReference>
<keyword evidence="10" id="KW-0677">Repeat</keyword>
<dbReference type="InterPro" id="IPR039804">
    <property type="entry name" value="RING-CH-C4HC3_LTN1"/>
</dbReference>
<evidence type="ECO:0000256" key="10">
    <source>
        <dbReference type="ARBA" id="ARBA00022737"/>
    </source>
</evidence>
<evidence type="ECO:0000256" key="13">
    <source>
        <dbReference type="ARBA" id="ARBA00022833"/>
    </source>
</evidence>
<dbReference type="InterPro" id="IPR011016">
    <property type="entry name" value="Znf_RING-CH"/>
</dbReference>
<evidence type="ECO:0000256" key="15">
    <source>
        <dbReference type="PROSITE-ProRule" id="PRU00175"/>
    </source>
</evidence>
<comment type="pathway">
    <text evidence="3 16">Protein modification; protein ubiquitination.</text>
</comment>
<dbReference type="InterPro" id="IPR054478">
    <property type="entry name" value="LTN1_UBC"/>
</dbReference>
<dbReference type="GO" id="GO:0016567">
    <property type="term" value="P:protein ubiquitination"/>
    <property type="evidence" value="ECO:0007669"/>
    <property type="project" value="UniProtKB-UniPathway"/>
</dbReference>
<keyword evidence="8 16" id="KW-0808">Transferase</keyword>
<keyword evidence="13 16" id="KW-0862">Zinc</keyword>